<comment type="caution">
    <text evidence="2">The sequence shown here is derived from an EMBL/GenBank/DDBJ whole genome shotgun (WGS) entry which is preliminary data.</text>
</comment>
<evidence type="ECO:0000313" key="2">
    <source>
        <dbReference type="EMBL" id="CAG9120035.1"/>
    </source>
</evidence>
<dbReference type="AlphaFoldDB" id="A0A8S4EXH3"/>
<dbReference type="Proteomes" id="UP000653454">
    <property type="component" value="Unassembled WGS sequence"/>
</dbReference>
<name>A0A8S4EXH3_PLUXY</name>
<gene>
    <name evidence="2" type="ORF">PLXY2_LOCUS6949</name>
</gene>
<evidence type="ECO:0000313" key="3">
    <source>
        <dbReference type="Proteomes" id="UP000653454"/>
    </source>
</evidence>
<reference evidence="2" key="1">
    <citation type="submission" date="2020-11" db="EMBL/GenBank/DDBJ databases">
        <authorList>
            <person name="Whiteford S."/>
        </authorList>
    </citation>
    <scope>NUCLEOTIDE SEQUENCE</scope>
</reference>
<organism evidence="2 3">
    <name type="scientific">Plutella xylostella</name>
    <name type="common">Diamondback moth</name>
    <name type="synonym">Plutella maculipennis</name>
    <dbReference type="NCBI Taxonomy" id="51655"/>
    <lineage>
        <taxon>Eukaryota</taxon>
        <taxon>Metazoa</taxon>
        <taxon>Ecdysozoa</taxon>
        <taxon>Arthropoda</taxon>
        <taxon>Hexapoda</taxon>
        <taxon>Insecta</taxon>
        <taxon>Pterygota</taxon>
        <taxon>Neoptera</taxon>
        <taxon>Endopterygota</taxon>
        <taxon>Lepidoptera</taxon>
        <taxon>Glossata</taxon>
        <taxon>Ditrysia</taxon>
        <taxon>Yponomeutoidea</taxon>
        <taxon>Plutellidae</taxon>
        <taxon>Plutella</taxon>
    </lineage>
</organism>
<keyword evidence="3" id="KW-1185">Reference proteome</keyword>
<sequence>MNRLVGGLKSTKIDKSTSIPDIEKQADDQSEDVLEKKEIGFTKMNRLVGGLKSTKIDKSTSIPDIEKQADDQSEDVLEKKEIGFTKMNRLVGGRKSTEIDKSTSIPDIEFEKIMKEALNNSFKTVCKKIEHLLKADAKSNNVNNYEKSKEIAISIENERFDDNKIESDGLIDDASGDTIIMTEKKGIKTNTRDKSNDDTKPKRFKIKKQSRKFYEQAEKVGVSKHLRNGAESANVDSDNVDNDNNEGTDSDQEIGIASSEKANIAKVTKSGFQGIVSSEKANIAKVTKSGFQEPSNIRKKRKAKKRLISNLLRENNHYSDYMPEFSSQKDYDYDNSEVEVFNPCYVCNSTGHDCRILSPAPAAERRADNDDNGNALNDYDAPPLSDEEDSTGVEDSDFVLYVSAVETERCRRGLTVAYASHCQQEAALDRYVQDKDTLKTAKNTKIIR</sequence>
<dbReference type="SUPFAM" id="SSF55486">
    <property type="entry name" value="Metalloproteases ('zincins'), catalytic domain"/>
    <property type="match status" value="1"/>
</dbReference>
<dbReference type="Gene3D" id="3.10.170.20">
    <property type="match status" value="1"/>
</dbReference>
<feature type="region of interest" description="Disordered" evidence="1">
    <location>
        <begin position="219"/>
        <end position="253"/>
    </location>
</feature>
<feature type="compositionally biased region" description="Acidic residues" evidence="1">
    <location>
        <begin position="238"/>
        <end position="252"/>
    </location>
</feature>
<evidence type="ECO:0000256" key="1">
    <source>
        <dbReference type="SAM" id="MobiDB-lite"/>
    </source>
</evidence>
<protein>
    <submittedName>
        <fullName evidence="2">(diamondback moth) hypothetical protein</fullName>
    </submittedName>
</protein>
<feature type="region of interest" description="Disordered" evidence="1">
    <location>
        <begin position="364"/>
        <end position="392"/>
    </location>
</feature>
<feature type="compositionally biased region" description="Low complexity" evidence="1">
    <location>
        <begin position="372"/>
        <end position="381"/>
    </location>
</feature>
<dbReference type="EMBL" id="CAJHNJ030000023">
    <property type="protein sequence ID" value="CAG9120035.1"/>
    <property type="molecule type" value="Genomic_DNA"/>
</dbReference>
<proteinExistence type="predicted"/>
<accession>A0A8S4EXH3</accession>